<proteinExistence type="predicted"/>
<accession>A0A9X4YAF1</accession>
<sequence>MGVRVEQRIDRFRAGLLAGGLLLLLMLAGPAQAVVVDRLYQAVVPVEDTGTGARDEAFREALRQVLLRLTGDPAEVRELVPVAGGDSASERALDGRTTRFIDAFSYRRNGEDLELHATLSAPAVGQMLAERGVAVWGANRPRVLVWFAVDDRGDRELIHRENTLPPFLTEPMQPLDREAIAAERGPWKEPLWAESQRRGLPLALPFHDERDRAEVSLSELWGLFQGPIKEASRRYPHDLMATVRVNRAGGGWRARWQLWRGNDRVAEGVARDSERAMVVRQLVDAWADRLAGRYAVAPPRGEDLRSARMRVTGVGTLASYAGVRRSLAGLEPIRSVQVDTVKQDHLTLDLAFNGDLGVLRDYIGLDERLVLTGGPPDGAVPADPQDDTLRLYYRWDEERGSSMLPGRGEVQEIVPLDSAEETGGSGATLQQ</sequence>
<gene>
    <name evidence="2" type="ORF">GLW01_02620</name>
</gene>
<dbReference type="EMBL" id="WMEX01000001">
    <property type="protein sequence ID" value="MYL25683.1"/>
    <property type="molecule type" value="Genomic_DNA"/>
</dbReference>
<keyword evidence="3" id="KW-1185">Reference proteome</keyword>
<dbReference type="InterPro" id="IPR018642">
    <property type="entry name" value="DUF2066"/>
</dbReference>
<feature type="region of interest" description="Disordered" evidence="1">
    <location>
        <begin position="400"/>
        <end position="431"/>
    </location>
</feature>
<evidence type="ECO:0000256" key="1">
    <source>
        <dbReference type="SAM" id="MobiDB-lite"/>
    </source>
</evidence>
<dbReference type="Proteomes" id="UP000460751">
    <property type="component" value="Unassembled WGS sequence"/>
</dbReference>
<evidence type="ECO:0000313" key="3">
    <source>
        <dbReference type="Proteomes" id="UP000460751"/>
    </source>
</evidence>
<protein>
    <submittedName>
        <fullName evidence="2">DUF2066 domain-containing protein</fullName>
    </submittedName>
</protein>
<reference evidence="2 3" key="1">
    <citation type="submission" date="2019-11" db="EMBL/GenBank/DDBJ databases">
        <title>Genome sequences of 17 halophilic strains isolated from different environments.</title>
        <authorList>
            <person name="Furrow R.E."/>
        </authorList>
    </citation>
    <scope>NUCLEOTIDE SEQUENCE [LARGE SCALE GENOMIC DNA]</scope>
    <source>
        <strain evidence="2 3">22507_15_FS</strain>
    </source>
</reference>
<comment type="caution">
    <text evidence="2">The sequence shown here is derived from an EMBL/GenBank/DDBJ whole genome shotgun (WGS) entry which is preliminary data.</text>
</comment>
<evidence type="ECO:0000313" key="2">
    <source>
        <dbReference type="EMBL" id="MYL25683.1"/>
    </source>
</evidence>
<dbReference type="AlphaFoldDB" id="A0A9X4YAF1"/>
<organism evidence="2 3">
    <name type="scientific">Vreelandella halophila</name>
    <dbReference type="NCBI Taxonomy" id="86177"/>
    <lineage>
        <taxon>Bacteria</taxon>
        <taxon>Pseudomonadati</taxon>
        <taxon>Pseudomonadota</taxon>
        <taxon>Gammaproteobacteria</taxon>
        <taxon>Oceanospirillales</taxon>
        <taxon>Halomonadaceae</taxon>
        <taxon>Vreelandella</taxon>
    </lineage>
</organism>
<name>A0A9X4YAF1_9GAMM</name>
<dbReference type="Pfam" id="PF09839">
    <property type="entry name" value="DUF2066"/>
    <property type="match status" value="1"/>
</dbReference>